<proteinExistence type="predicted"/>
<evidence type="ECO:0000313" key="3">
    <source>
        <dbReference type="Proteomes" id="UP000766486"/>
    </source>
</evidence>
<keyword evidence="3" id="KW-1185">Reference proteome</keyword>
<accession>A0ABY6UNK6</accession>
<evidence type="ECO:0008006" key="4">
    <source>
        <dbReference type="Google" id="ProtNLM"/>
    </source>
</evidence>
<dbReference type="Proteomes" id="UP000766486">
    <property type="component" value="Unassembled WGS sequence"/>
</dbReference>
<dbReference type="PANTHER" id="PTHR35391:SF5">
    <property type="entry name" value="DUF6590 DOMAIN-CONTAINING PROTEIN"/>
    <property type="match status" value="1"/>
</dbReference>
<feature type="region of interest" description="Disordered" evidence="1">
    <location>
        <begin position="219"/>
        <end position="275"/>
    </location>
</feature>
<evidence type="ECO:0000313" key="2">
    <source>
        <dbReference type="EMBL" id="VUC31586.1"/>
    </source>
</evidence>
<feature type="compositionally biased region" description="Basic and acidic residues" evidence="1">
    <location>
        <begin position="261"/>
        <end position="270"/>
    </location>
</feature>
<gene>
    <name evidence="2" type="ORF">CLO192961_LOCUS305583</name>
</gene>
<evidence type="ECO:0000256" key="1">
    <source>
        <dbReference type="SAM" id="MobiDB-lite"/>
    </source>
</evidence>
<comment type="caution">
    <text evidence="2">The sequence shown here is derived from an EMBL/GenBank/DDBJ whole genome shotgun (WGS) entry which is preliminary data.</text>
</comment>
<sequence length="329" mass="36828">MSLTTPSASELARRCLAKFSKLNEARSRADPTETQWAENRLADFNLWVDSVGAMAGRRASLDARFELAEYLDHCLDADNEDMAEEAKKNVDAAIDNLASVAVAIRQTGRKSRLLKADRSFNPAILDSLRTHLECIALIRPTLPSFTHQEYHETKPLWWQDELKGDLTPLQQRLIEAGLRRRNRFLYAQRHSKKLAYRDPLASTPQTQAVGLEPISLERVEMPSVQPNDRFQRTRHAPKDYRAPKNVPTLSGTSASAPESKLGWKESHREIQPPNSQVTSIASAANYPLPPASEASSSQAKNPDQHKILKCPCCCEALPNSVIESPNAWK</sequence>
<feature type="compositionally biased region" description="Polar residues" evidence="1">
    <location>
        <begin position="247"/>
        <end position="256"/>
    </location>
</feature>
<dbReference type="EMBL" id="CABFNS010000833">
    <property type="protein sequence ID" value="VUC31586.1"/>
    <property type="molecule type" value="Genomic_DNA"/>
</dbReference>
<dbReference type="PANTHER" id="PTHR35391">
    <property type="entry name" value="C2H2-TYPE DOMAIN-CONTAINING PROTEIN-RELATED"/>
    <property type="match status" value="1"/>
</dbReference>
<protein>
    <recommendedName>
        <fullName evidence="4">Fungal N-terminal domain-containing protein</fullName>
    </recommendedName>
</protein>
<name>A0ABY6UNK6_BIOOC</name>
<reference evidence="2 3" key="1">
    <citation type="submission" date="2019-06" db="EMBL/GenBank/DDBJ databases">
        <authorList>
            <person name="Broberg M."/>
        </authorList>
    </citation>
    <scope>NUCLEOTIDE SEQUENCE [LARGE SCALE GENOMIC DNA]</scope>
</reference>
<organism evidence="2 3">
    <name type="scientific">Bionectria ochroleuca</name>
    <name type="common">Gliocladium roseum</name>
    <dbReference type="NCBI Taxonomy" id="29856"/>
    <lineage>
        <taxon>Eukaryota</taxon>
        <taxon>Fungi</taxon>
        <taxon>Dikarya</taxon>
        <taxon>Ascomycota</taxon>
        <taxon>Pezizomycotina</taxon>
        <taxon>Sordariomycetes</taxon>
        <taxon>Hypocreomycetidae</taxon>
        <taxon>Hypocreales</taxon>
        <taxon>Bionectriaceae</taxon>
        <taxon>Clonostachys</taxon>
    </lineage>
</organism>